<keyword evidence="2" id="KW-1185">Reference proteome</keyword>
<reference evidence="1" key="1">
    <citation type="journal article" date="2014" name="Int. J. Syst. Evol. Microbiol.">
        <title>Complete genome sequence of Corynebacterium casei LMG S-19264T (=DSM 44701T), isolated from a smear-ripened cheese.</title>
        <authorList>
            <consortium name="US DOE Joint Genome Institute (JGI-PGF)"/>
            <person name="Walter F."/>
            <person name="Albersmeier A."/>
            <person name="Kalinowski J."/>
            <person name="Ruckert C."/>
        </authorList>
    </citation>
    <scope>NUCLEOTIDE SEQUENCE</scope>
    <source>
        <strain evidence="1">JCM 4790</strain>
    </source>
</reference>
<accession>A0A918NUV6</accession>
<dbReference type="EMBL" id="BMVU01000037">
    <property type="protein sequence ID" value="GGX97152.1"/>
    <property type="molecule type" value="Genomic_DNA"/>
</dbReference>
<organism evidence="1 2">
    <name type="scientific">Streptomyces minutiscleroticus</name>
    <dbReference type="NCBI Taxonomy" id="68238"/>
    <lineage>
        <taxon>Bacteria</taxon>
        <taxon>Bacillati</taxon>
        <taxon>Actinomycetota</taxon>
        <taxon>Actinomycetes</taxon>
        <taxon>Kitasatosporales</taxon>
        <taxon>Streptomycetaceae</taxon>
        <taxon>Streptomyces</taxon>
    </lineage>
</organism>
<evidence type="ECO:0000313" key="2">
    <source>
        <dbReference type="Proteomes" id="UP000619244"/>
    </source>
</evidence>
<name>A0A918NUV6_9ACTN</name>
<sequence length="143" mass="15685">MASEGKTHKVRQGTADWFRMAGDMMCEAALDAGLPPDLTVSLVERYTDGTELPEGLVQGIRFDVSHGQPSFRVGVRVDERADVTVEVTAAAARRLNELYSTDPDYDAARRRFLSTGEMRVESDTTALDGVLEAVHDPIVDRTS</sequence>
<protein>
    <submittedName>
        <fullName evidence="1">Uncharacterized protein</fullName>
    </submittedName>
</protein>
<dbReference type="AlphaFoldDB" id="A0A918NUV6"/>
<evidence type="ECO:0000313" key="1">
    <source>
        <dbReference type="EMBL" id="GGX97152.1"/>
    </source>
</evidence>
<comment type="caution">
    <text evidence="1">The sequence shown here is derived from an EMBL/GenBank/DDBJ whole genome shotgun (WGS) entry which is preliminary data.</text>
</comment>
<reference evidence="1" key="2">
    <citation type="submission" date="2020-09" db="EMBL/GenBank/DDBJ databases">
        <authorList>
            <person name="Sun Q."/>
            <person name="Ohkuma M."/>
        </authorList>
    </citation>
    <scope>NUCLEOTIDE SEQUENCE</scope>
    <source>
        <strain evidence="1">JCM 4790</strain>
    </source>
</reference>
<proteinExistence type="predicted"/>
<gene>
    <name evidence="1" type="ORF">GCM10010358_58710</name>
</gene>
<dbReference type="Proteomes" id="UP000619244">
    <property type="component" value="Unassembled WGS sequence"/>
</dbReference>
<dbReference type="RefSeq" id="WP_229919615.1">
    <property type="nucleotide sequence ID" value="NZ_BMVU01000037.1"/>
</dbReference>